<dbReference type="Proteomes" id="UP000683360">
    <property type="component" value="Unassembled WGS sequence"/>
</dbReference>
<accession>A0A8S3QAX0</accession>
<protein>
    <recommendedName>
        <fullName evidence="3">NAD(+)--protein-arginine ADP-ribosyltransferase</fullName>
    </recommendedName>
</protein>
<dbReference type="EMBL" id="CAJPWZ010000413">
    <property type="protein sequence ID" value="CAG2192586.1"/>
    <property type="molecule type" value="Genomic_DNA"/>
</dbReference>
<evidence type="ECO:0008006" key="3">
    <source>
        <dbReference type="Google" id="ProtNLM"/>
    </source>
</evidence>
<dbReference type="Gene3D" id="3.90.176.10">
    <property type="entry name" value="Toxin ADP-ribosyltransferase, Chain A, domain 1"/>
    <property type="match status" value="1"/>
</dbReference>
<evidence type="ECO:0000313" key="2">
    <source>
        <dbReference type="Proteomes" id="UP000683360"/>
    </source>
</evidence>
<dbReference type="SUPFAM" id="SSF56399">
    <property type="entry name" value="ADP-ribosylation"/>
    <property type="match status" value="1"/>
</dbReference>
<gene>
    <name evidence="1" type="ORF">MEDL_7740</name>
</gene>
<dbReference type="InterPro" id="IPR036770">
    <property type="entry name" value="Ankyrin_rpt-contain_sf"/>
</dbReference>
<dbReference type="PROSITE" id="PS51996">
    <property type="entry name" value="TR_MART"/>
    <property type="match status" value="1"/>
</dbReference>
<organism evidence="1 2">
    <name type="scientific">Mytilus edulis</name>
    <name type="common">Blue mussel</name>
    <dbReference type="NCBI Taxonomy" id="6550"/>
    <lineage>
        <taxon>Eukaryota</taxon>
        <taxon>Metazoa</taxon>
        <taxon>Spiralia</taxon>
        <taxon>Lophotrochozoa</taxon>
        <taxon>Mollusca</taxon>
        <taxon>Bivalvia</taxon>
        <taxon>Autobranchia</taxon>
        <taxon>Pteriomorphia</taxon>
        <taxon>Mytilida</taxon>
        <taxon>Mytiloidea</taxon>
        <taxon>Mytilidae</taxon>
        <taxon>Mytilinae</taxon>
        <taxon>Mytilus</taxon>
    </lineage>
</organism>
<proteinExistence type="predicted"/>
<reference evidence="1" key="1">
    <citation type="submission" date="2021-03" db="EMBL/GenBank/DDBJ databases">
        <authorList>
            <person name="Bekaert M."/>
        </authorList>
    </citation>
    <scope>NUCLEOTIDE SEQUENCE</scope>
</reference>
<keyword evidence="2" id="KW-1185">Reference proteome</keyword>
<dbReference type="Gene3D" id="1.25.40.20">
    <property type="entry name" value="Ankyrin repeat-containing domain"/>
    <property type="match status" value="1"/>
</dbReference>
<dbReference type="OrthoDB" id="6079613at2759"/>
<dbReference type="AlphaFoldDB" id="A0A8S3QAX0"/>
<name>A0A8S3QAX0_MYTED</name>
<dbReference type="SUPFAM" id="SSF48403">
    <property type="entry name" value="Ankyrin repeat"/>
    <property type="match status" value="1"/>
</dbReference>
<comment type="caution">
    <text evidence="1">The sequence shown here is derived from an EMBL/GenBank/DDBJ whole genome shotgun (WGS) entry which is preliminary data.</text>
</comment>
<sequence length="369" mass="42331">MNIDIESDNKDVNDMVLAAKGSRWEEVCNILDRKSYLINCIPENRAWSALHQAVFWNNSTIVTKLLGYEACDAIIKSKQCRDKMIAPSSTATDLAKLKGYDNIRQLLTKNIENHRSRRFGDVPRFVTKKCGQQIAEMGFPLFALEVVMYKTTLLNPDANIKNHSVELMKQIFDDEKDTWPKIEVKLYQALYGHCKASAEEIRDAHAKDEATFFKKLIEFYTGNLVYKQVNKALGREFQDGYKPAADDLALGLYALLLDITITFWAELEKFEDETYRGVDVDVTNKYKPGQEIMFTTMVSCTRSQSIAEHFRRNSGTLFKFDNSKDSSNRPRNIETHSSHNEQECLVHLGTSFKVHKVNEDTKTVELILL</sequence>
<evidence type="ECO:0000313" key="1">
    <source>
        <dbReference type="EMBL" id="CAG2192586.1"/>
    </source>
</evidence>